<protein>
    <submittedName>
        <fullName evidence="1">Uncharacterized protein</fullName>
    </submittedName>
</protein>
<accession>A0A4C1VIQ8</accession>
<evidence type="ECO:0000313" key="2">
    <source>
        <dbReference type="Proteomes" id="UP000299102"/>
    </source>
</evidence>
<dbReference type="AlphaFoldDB" id="A0A4C1VIQ8"/>
<organism evidence="1 2">
    <name type="scientific">Eumeta variegata</name>
    <name type="common">Bagworm moth</name>
    <name type="synonym">Eumeta japonica</name>
    <dbReference type="NCBI Taxonomy" id="151549"/>
    <lineage>
        <taxon>Eukaryota</taxon>
        <taxon>Metazoa</taxon>
        <taxon>Ecdysozoa</taxon>
        <taxon>Arthropoda</taxon>
        <taxon>Hexapoda</taxon>
        <taxon>Insecta</taxon>
        <taxon>Pterygota</taxon>
        <taxon>Neoptera</taxon>
        <taxon>Endopterygota</taxon>
        <taxon>Lepidoptera</taxon>
        <taxon>Glossata</taxon>
        <taxon>Ditrysia</taxon>
        <taxon>Tineoidea</taxon>
        <taxon>Psychidae</taxon>
        <taxon>Oiketicinae</taxon>
        <taxon>Eumeta</taxon>
    </lineage>
</organism>
<dbReference type="Proteomes" id="UP000299102">
    <property type="component" value="Unassembled WGS sequence"/>
</dbReference>
<comment type="caution">
    <text evidence="1">The sequence shown here is derived from an EMBL/GenBank/DDBJ whole genome shotgun (WGS) entry which is preliminary data.</text>
</comment>
<sequence>MDIAMAMPKDYEAVVFTALEAVEETPAALEDIRPISRAASTFRKYALEAKIELESLANISKEVEELVIAKLITVGLFYLRSPFRDTSWSSSGKSTAEQVIAKLYGAEDAKEMCVAVDPLRKARNQKVVYANMASVTIKTSPTSVPTYVPEMGYESVKDLESQTIDRLAVVGPHMYINGSCIEGNVGAALKEWWDKDETLYSTL</sequence>
<dbReference type="OrthoDB" id="411823at2759"/>
<dbReference type="EMBL" id="BGZK01000336">
    <property type="protein sequence ID" value="GBP37595.1"/>
    <property type="molecule type" value="Genomic_DNA"/>
</dbReference>
<evidence type="ECO:0000313" key="1">
    <source>
        <dbReference type="EMBL" id="GBP37595.1"/>
    </source>
</evidence>
<gene>
    <name evidence="1" type="ORF">EVAR_34631_1</name>
</gene>
<name>A0A4C1VIQ8_EUMVA</name>
<reference evidence="1 2" key="1">
    <citation type="journal article" date="2019" name="Commun. Biol.">
        <title>The bagworm genome reveals a unique fibroin gene that provides high tensile strength.</title>
        <authorList>
            <person name="Kono N."/>
            <person name="Nakamura H."/>
            <person name="Ohtoshi R."/>
            <person name="Tomita M."/>
            <person name="Numata K."/>
            <person name="Arakawa K."/>
        </authorList>
    </citation>
    <scope>NUCLEOTIDE SEQUENCE [LARGE SCALE GENOMIC DNA]</scope>
</reference>
<keyword evidence="2" id="KW-1185">Reference proteome</keyword>
<proteinExistence type="predicted"/>